<dbReference type="HOGENOM" id="CLU_077467_0_0_1"/>
<proteinExistence type="predicted"/>
<dbReference type="EMBL" id="GG749517">
    <property type="protein sequence ID" value="KMW68847.1"/>
    <property type="molecule type" value="Genomic_DNA"/>
</dbReference>
<dbReference type="PANTHER" id="PTHR39337:SF1">
    <property type="entry name" value="BLR5642 PROTEIN"/>
    <property type="match status" value="1"/>
</dbReference>
<feature type="region of interest" description="Disordered" evidence="1">
    <location>
        <begin position="31"/>
        <end position="79"/>
    </location>
</feature>
<gene>
    <name evidence="2" type="ORF">BDDG_09083</name>
</gene>
<evidence type="ECO:0000256" key="1">
    <source>
        <dbReference type="SAM" id="MobiDB-lite"/>
    </source>
</evidence>
<feature type="compositionally biased region" description="Basic and acidic residues" evidence="1">
    <location>
        <begin position="42"/>
        <end position="51"/>
    </location>
</feature>
<sequence>MPRSVIWFHLHENEIGYRPVRYCCTNLSGNMVKNPTQRRASPAKERHDAHLADQNMGSTVRRSSRLQSLQQDRASEQPSQAILSHPPIFTIGHGTRTLPELIGLLQSIHVTKLVDVRSIPRSFTNPQFNHDTLQDSAELNNAHITYLWSGPLLGGRRNAKQPNLDQHNTIRVAAFRNYAGYMCTSSFKEGLTELKSLAENLQISGQGCLAIMCSETLWWRCHRRMIADILVTHGWKVQHLGVGKKPMEHERWEIARVGEEGNLVYDGHDSRSKRKACLT</sequence>
<name>F2TSC5_AJEDA</name>
<reference evidence="2" key="1">
    <citation type="submission" date="2010-03" db="EMBL/GenBank/DDBJ databases">
        <title>Annotation of Blastomyces dermatitidis strain ATCC 18188.</title>
        <authorList>
            <consortium name="The Broad Institute Genome Sequencing Platform"/>
            <consortium name="Broad Institute Genome Sequencing Center for Infectious Disease."/>
            <person name="Cuomo C."/>
            <person name="Klein B."/>
            <person name="Sullivan T."/>
            <person name="Heitman J."/>
            <person name="Young S."/>
            <person name="Zeng Q."/>
            <person name="Gargeya S."/>
            <person name="Alvarado L."/>
            <person name="Berlin A.M."/>
            <person name="Chapman S.B."/>
            <person name="Chen Z."/>
            <person name="Freedman E."/>
            <person name="Gellesch M."/>
            <person name="Goldberg J."/>
            <person name="Griggs A."/>
            <person name="Gujja S."/>
            <person name="Heilman E."/>
            <person name="Heiman D."/>
            <person name="Howarth C."/>
            <person name="Mehta T."/>
            <person name="Neiman D."/>
            <person name="Pearson M."/>
            <person name="Roberts A."/>
            <person name="Saif S."/>
            <person name="Shea T."/>
            <person name="Shenoy N."/>
            <person name="Sisk P."/>
            <person name="Stolte C."/>
            <person name="Sykes S."/>
            <person name="White J."/>
            <person name="Yandava C."/>
            <person name="Haas B."/>
            <person name="Nusbaum C."/>
            <person name="Birren B."/>
        </authorList>
    </citation>
    <scope>NUCLEOTIDE SEQUENCE [LARGE SCALE GENOMIC DNA]</scope>
    <source>
        <strain evidence="2">ATCC 18188</strain>
    </source>
</reference>
<dbReference type="AlphaFoldDB" id="F2TSC5"/>
<protein>
    <submittedName>
        <fullName evidence="2 3">HhH-GPD domain-containing protein</fullName>
    </submittedName>
</protein>
<dbReference type="EMBL" id="GG749517">
    <property type="protein sequence ID" value="EGE86138.2"/>
    <property type="molecule type" value="Genomic_DNA"/>
</dbReference>
<feature type="compositionally biased region" description="Polar residues" evidence="1">
    <location>
        <begin position="55"/>
        <end position="79"/>
    </location>
</feature>
<evidence type="ECO:0000313" key="2">
    <source>
        <dbReference type="EMBL" id="EGE86138.2"/>
    </source>
</evidence>
<evidence type="ECO:0000313" key="3">
    <source>
        <dbReference type="EMBL" id="KMW68847.1"/>
    </source>
</evidence>
<dbReference type="InterPro" id="IPR007438">
    <property type="entry name" value="DUF488"/>
</dbReference>
<accession>F2TSC5</accession>
<dbReference type="Pfam" id="PF04343">
    <property type="entry name" value="DUF488"/>
    <property type="match status" value="1"/>
</dbReference>
<dbReference type="OrthoDB" id="9998367at2759"/>
<dbReference type="Proteomes" id="UP000007802">
    <property type="component" value="Unassembled WGS sequence"/>
</dbReference>
<organism evidence="2">
    <name type="scientific">Ajellomyces dermatitidis (strain ATCC 18188 / CBS 674.68)</name>
    <name type="common">Blastomyces dermatitidis</name>
    <dbReference type="NCBI Taxonomy" id="653446"/>
    <lineage>
        <taxon>Eukaryota</taxon>
        <taxon>Fungi</taxon>
        <taxon>Dikarya</taxon>
        <taxon>Ascomycota</taxon>
        <taxon>Pezizomycotina</taxon>
        <taxon>Eurotiomycetes</taxon>
        <taxon>Eurotiomycetidae</taxon>
        <taxon>Onygenales</taxon>
        <taxon>Ajellomycetaceae</taxon>
        <taxon>Blastomyces</taxon>
    </lineage>
</organism>
<dbReference type="PANTHER" id="PTHR39337">
    <property type="entry name" value="BLR5642 PROTEIN"/>
    <property type="match status" value="1"/>
</dbReference>